<dbReference type="VEuPathDB" id="TriTrypDB:TcCLB.510543.70"/>
<evidence type="ECO:0000313" key="6">
    <source>
        <dbReference type="Proteomes" id="UP000246121"/>
    </source>
</evidence>
<dbReference type="Pfam" id="PF22925">
    <property type="entry name" value="TS_C"/>
    <property type="match status" value="1"/>
</dbReference>
<dbReference type="VEuPathDB" id="TriTrypDB:TcYC6_0129390"/>
<evidence type="ECO:0000313" key="5">
    <source>
        <dbReference type="EMBL" id="PWU93135.1"/>
    </source>
</evidence>
<dbReference type="GO" id="GO:0016020">
    <property type="term" value="C:membrane"/>
    <property type="evidence" value="ECO:0007669"/>
    <property type="project" value="TreeGrafter"/>
</dbReference>
<organism evidence="5 6">
    <name type="scientific">Trypanosoma cruzi</name>
    <dbReference type="NCBI Taxonomy" id="5693"/>
    <lineage>
        <taxon>Eukaryota</taxon>
        <taxon>Discoba</taxon>
        <taxon>Euglenozoa</taxon>
        <taxon>Kinetoplastea</taxon>
        <taxon>Metakinetoplastina</taxon>
        <taxon>Trypanosomatida</taxon>
        <taxon>Trypanosomatidae</taxon>
        <taxon>Trypanosoma</taxon>
        <taxon>Schizotrypanum</taxon>
    </lineage>
</organism>
<dbReference type="EMBL" id="PRFA01000033">
    <property type="protein sequence ID" value="PWU93135.1"/>
    <property type="molecule type" value="Genomic_DNA"/>
</dbReference>
<dbReference type="InterPro" id="IPR021287">
    <property type="entry name" value="Trans-sialidase_CS"/>
</dbReference>
<dbReference type="Gene3D" id="2.120.10.10">
    <property type="match status" value="1"/>
</dbReference>
<dbReference type="VEuPathDB" id="TriTrypDB:TcG_11475"/>
<evidence type="ECO:0000256" key="2">
    <source>
        <dbReference type="SAM" id="MobiDB-lite"/>
    </source>
</evidence>
<dbReference type="SUPFAM" id="SSF50939">
    <property type="entry name" value="Sialidases"/>
    <property type="match status" value="1"/>
</dbReference>
<dbReference type="GO" id="GO:0004308">
    <property type="term" value="F:exo-alpha-sialidase activity"/>
    <property type="evidence" value="ECO:0007669"/>
    <property type="project" value="InterPro"/>
</dbReference>
<dbReference type="PANTHER" id="PTHR10628">
    <property type="entry name" value="SIALIDASE"/>
    <property type="match status" value="1"/>
</dbReference>
<dbReference type="PRINTS" id="PR01803">
    <property type="entry name" value="TCSIALIDASE"/>
</dbReference>
<keyword evidence="1" id="KW-0677">Repeat</keyword>
<evidence type="ECO:0000259" key="4">
    <source>
        <dbReference type="Pfam" id="PF22925"/>
    </source>
</evidence>
<dbReference type="PANTHER" id="PTHR10628:SF30">
    <property type="entry name" value="EXO-ALPHA-SIALIDASE"/>
    <property type="match status" value="1"/>
</dbReference>
<dbReference type="GO" id="GO:0006689">
    <property type="term" value="P:ganglioside catabolic process"/>
    <property type="evidence" value="ECO:0007669"/>
    <property type="project" value="TreeGrafter"/>
</dbReference>
<dbReference type="CDD" id="cd15482">
    <property type="entry name" value="Sialidase_non-viral"/>
    <property type="match status" value="1"/>
</dbReference>
<dbReference type="VEuPathDB" id="TriTrypDB:C4B63_33g167"/>
<dbReference type="Pfam" id="PF13859">
    <property type="entry name" value="BNR_3"/>
    <property type="match status" value="1"/>
</dbReference>
<dbReference type="SUPFAM" id="SSF49899">
    <property type="entry name" value="Concanavalin A-like lectins/glucanases"/>
    <property type="match status" value="1"/>
</dbReference>
<dbReference type="GO" id="GO:0005737">
    <property type="term" value="C:cytoplasm"/>
    <property type="evidence" value="ECO:0007669"/>
    <property type="project" value="TreeGrafter"/>
</dbReference>
<gene>
    <name evidence="5" type="ORF">C4B63_33g167</name>
</gene>
<name>A0A2V2V9G0_TRYCR</name>
<evidence type="ECO:0000259" key="3">
    <source>
        <dbReference type="Pfam" id="PF13859"/>
    </source>
</evidence>
<dbReference type="InterPro" id="IPR055239">
    <property type="entry name" value="TS_C"/>
</dbReference>
<dbReference type="Pfam" id="PF11052">
    <property type="entry name" value="Tr-sialidase_C"/>
    <property type="match status" value="1"/>
</dbReference>
<feature type="domain" description="Sialidase" evidence="3">
    <location>
        <begin position="111"/>
        <end position="456"/>
    </location>
</feature>
<dbReference type="InterPro" id="IPR026856">
    <property type="entry name" value="Sialidase_fam"/>
</dbReference>
<protein>
    <submittedName>
        <fullName evidence="5">Putative trans-sialidase, Group II</fullName>
    </submittedName>
</protein>
<dbReference type="Proteomes" id="UP000246121">
    <property type="component" value="Unassembled WGS sequence"/>
</dbReference>
<dbReference type="VEuPathDB" id="TriTrypDB:TCSYLVIO_008954"/>
<proteinExistence type="predicted"/>
<dbReference type="InterPro" id="IPR008377">
    <property type="entry name" value="Sialidase_trypan"/>
</dbReference>
<dbReference type="AlphaFoldDB" id="A0A2V2V9G0"/>
<accession>A0A2V2V9G0</accession>
<dbReference type="VEuPathDB" id="TriTrypDB:C3747_24g107"/>
<dbReference type="VEuPathDB" id="TriTrypDB:BCY84_08370"/>
<dbReference type="InterPro" id="IPR011040">
    <property type="entry name" value="Sialidase"/>
</dbReference>
<dbReference type="InterPro" id="IPR036278">
    <property type="entry name" value="Sialidase_sf"/>
</dbReference>
<dbReference type="VEuPathDB" id="TriTrypDB:TcCL_NonESM07342"/>
<dbReference type="VEuPathDB" id="TriTrypDB:TCDM_10578"/>
<feature type="region of interest" description="Disordered" evidence="2">
    <location>
        <begin position="16"/>
        <end position="37"/>
    </location>
</feature>
<dbReference type="Gene3D" id="2.60.120.200">
    <property type="match status" value="1"/>
</dbReference>
<comment type="caution">
    <text evidence="5">The sequence shown here is derived from an EMBL/GenBank/DDBJ whole genome shotgun (WGS) entry which is preliminary data.</text>
</comment>
<dbReference type="VEuPathDB" id="TriTrypDB:TcBrA4_0141220"/>
<reference evidence="5 6" key="1">
    <citation type="journal article" date="2018" name="Microb. Genom.">
        <title>Expanding an expanded genome: long-read sequencing of Trypanosoma cruzi.</title>
        <authorList>
            <person name="Berna L."/>
            <person name="Rodriguez M."/>
            <person name="Chiribao M.L."/>
            <person name="Parodi-Talice A."/>
            <person name="Pita S."/>
            <person name="Rijo G."/>
            <person name="Alvarez-Valin F."/>
            <person name="Robello C."/>
        </authorList>
    </citation>
    <scope>NUCLEOTIDE SEQUENCE [LARGE SCALE GENOMIC DNA]</scope>
    <source>
        <strain evidence="5 6">Dm28c</strain>
    </source>
</reference>
<dbReference type="GO" id="GO:0009313">
    <property type="term" value="P:oligosaccharide catabolic process"/>
    <property type="evidence" value="ECO:0007669"/>
    <property type="project" value="TreeGrafter"/>
</dbReference>
<dbReference type="VEuPathDB" id="TriTrypDB:TcCLB.511311.20"/>
<evidence type="ECO:0000256" key="1">
    <source>
        <dbReference type="ARBA" id="ARBA00022737"/>
    </source>
</evidence>
<dbReference type="VEuPathDB" id="TriTrypDB:Tc_MARK_2685"/>
<dbReference type="InterPro" id="IPR013320">
    <property type="entry name" value="ConA-like_dom_sf"/>
</dbReference>
<dbReference type="VEuPathDB" id="TriTrypDB:TcCLB.507167.80"/>
<feature type="compositionally biased region" description="Basic and acidic residues" evidence="2">
    <location>
        <begin position="24"/>
        <end position="35"/>
    </location>
</feature>
<feature type="domain" description="Trans-sialidase C-terminal" evidence="4">
    <location>
        <begin position="492"/>
        <end position="684"/>
    </location>
</feature>
<sequence length="721" mass="78530">MLSRVAAVKALCTHNRRVTGSSGRRREGRESERRRPNMSRRAFISAVLLLLVTTMCCATCGATPARENDGNSDLRSVEELQWADLFVPQTTPVLPEGGGTPGTKRDAFASPSLVSAGGVLAAFARGEIEAQYTVDGKVIKPISSDIVAGYIDSSWDWSTLVEKVSGSTWKAHTVLDTTDGTNRVGDVFNPTTTTKGNKVFLLAGSYDMLNQSGGNWKRDSLDLKLVVGDVTKPTASEPSGWITWGTPTSLGQTTLKTPKAGLKDFASSGGSGVLMEDGTLVFPVIAFNAENTGFSMIIYSTNNGSTWSLSEGMSPAECLNPRTTEWEGSLLMIVDCENGQRVYESRDMGTTWTEAIGTLPGVWTKSKPEVSRDVSLHVEALITATIEGRKVMLYIQRGYALREKKDKALYLWVTDNNRSFYFGPVAVEEAVKWEFASALLYSDGNLHLLQRRDNNKGGVISLSRLTEELSTIRSVLSTWSQKDVFFSRFSIPTAGLVAVLSDAANNDTWNDEYLCLNATVTNAKKVKDGFQLTEPDSGVMWPVNTQGNNVRHVVLSHDFTLVASVTIEVAPSNNTPLLGATLGDTNSPLTMGILYTADNKWETIFNDKITKSGTWEPKKEYQVALMLQGKKASVYIDGKLLGEEETMLTGETPLELAGFCFGACELHNSPMTVKNVFLYNRPLGAGELRMVKKSDGSMHGGVSRALLLLMLLGMWGIAALY</sequence>
<dbReference type="VEuPathDB" id="TriTrypDB:TCSYLVIO_009511"/>
<dbReference type="VEuPathDB" id="TriTrypDB:ECC02_001470"/>